<keyword evidence="1" id="KW-0326">Glycosidase</keyword>
<protein>
    <submittedName>
        <fullName evidence="6">Haloacid dehalogenase superfamily, subfamily IA, variant 3 with third motif having DD or ED/beta-phosphoglucomutase family hydrolase</fullName>
    </submittedName>
</protein>
<dbReference type="InterPro" id="IPR012341">
    <property type="entry name" value="6hp_glycosidase-like_sf"/>
</dbReference>
<feature type="domain" description="Glycoside hydrolase family 65 C-terminal" evidence="4">
    <location>
        <begin position="989"/>
        <end position="1032"/>
    </location>
</feature>
<evidence type="ECO:0000259" key="5">
    <source>
        <dbReference type="Pfam" id="PF03636"/>
    </source>
</evidence>
<dbReference type="SUPFAM" id="SSF56784">
    <property type="entry name" value="HAD-like"/>
    <property type="match status" value="1"/>
</dbReference>
<dbReference type="Pfam" id="PF03633">
    <property type="entry name" value="Glyco_hydro_65C"/>
    <property type="match status" value="1"/>
</dbReference>
<dbReference type="InterPro" id="IPR023198">
    <property type="entry name" value="PGP-like_dom2"/>
</dbReference>
<feature type="region of interest" description="Disordered" evidence="2">
    <location>
        <begin position="1438"/>
        <end position="1479"/>
    </location>
</feature>
<keyword evidence="7" id="KW-1185">Reference proteome</keyword>
<dbReference type="SFLD" id="SFLDS00003">
    <property type="entry name" value="Haloacid_Dehalogenase"/>
    <property type="match status" value="1"/>
</dbReference>
<dbReference type="InterPro" id="IPR008928">
    <property type="entry name" value="6-hairpin_glycosidase_sf"/>
</dbReference>
<dbReference type="InterPro" id="IPR037018">
    <property type="entry name" value="GH65_N"/>
</dbReference>
<dbReference type="Gene3D" id="1.50.10.10">
    <property type="match status" value="1"/>
</dbReference>
<dbReference type="SUPFAM" id="SSF48208">
    <property type="entry name" value="Six-hairpin glycosidases"/>
    <property type="match status" value="1"/>
</dbReference>
<accession>A0A2Y9AYH6</accession>
<dbReference type="InterPro" id="IPR005196">
    <property type="entry name" value="Glyco_hydro_65_N"/>
</dbReference>
<feature type="compositionally biased region" description="Basic and acidic residues" evidence="2">
    <location>
        <begin position="1197"/>
        <end position="1216"/>
    </location>
</feature>
<evidence type="ECO:0000256" key="2">
    <source>
        <dbReference type="SAM" id="MobiDB-lite"/>
    </source>
</evidence>
<dbReference type="PANTHER" id="PTHR11051:SF8">
    <property type="entry name" value="PROTEIN-GLUCOSYLGALACTOSYLHYDROXYLYSINE GLUCOSIDASE"/>
    <property type="match status" value="1"/>
</dbReference>
<dbReference type="NCBIfam" id="TIGR01509">
    <property type="entry name" value="HAD-SF-IA-v3"/>
    <property type="match status" value="1"/>
</dbReference>
<dbReference type="InterPro" id="IPR023214">
    <property type="entry name" value="HAD_sf"/>
</dbReference>
<gene>
    <name evidence="6" type="ORF">SAMN05216184_12314</name>
</gene>
<evidence type="ECO:0000259" key="3">
    <source>
        <dbReference type="Pfam" id="PF03632"/>
    </source>
</evidence>
<dbReference type="EMBL" id="UETB01000023">
    <property type="protein sequence ID" value="SSA47169.1"/>
    <property type="molecule type" value="Genomic_DNA"/>
</dbReference>
<evidence type="ECO:0000259" key="4">
    <source>
        <dbReference type="Pfam" id="PF03633"/>
    </source>
</evidence>
<feature type="region of interest" description="Disordered" evidence="2">
    <location>
        <begin position="1144"/>
        <end position="1290"/>
    </location>
</feature>
<dbReference type="Gene3D" id="2.70.98.40">
    <property type="entry name" value="Glycoside hydrolase, family 65, N-terminal domain"/>
    <property type="match status" value="1"/>
</dbReference>
<dbReference type="Gene3D" id="2.60.420.10">
    <property type="entry name" value="Maltose phosphorylase, domain 3"/>
    <property type="match status" value="1"/>
</dbReference>
<dbReference type="GO" id="GO:0030246">
    <property type="term" value="F:carbohydrate binding"/>
    <property type="evidence" value="ECO:0007669"/>
    <property type="project" value="InterPro"/>
</dbReference>
<dbReference type="Pfam" id="PF03632">
    <property type="entry name" value="Glyco_hydro_65m"/>
    <property type="match status" value="1"/>
</dbReference>
<dbReference type="InterPro" id="IPR036412">
    <property type="entry name" value="HAD-like_sf"/>
</dbReference>
<sequence>MTHATTHPSPSPAAPAPTGAVPPQEAVIFDLDGVVTDTATLHAQAWRRLFAEVLTDPRTGGPGAHAPFDEVSDYRRYVDGRSRQDGVAAFLTARGIDLPAGTPQDPAGAWTLHGLATRKNDLYLDLLTEHDIKAFPGTVDLLDRLRAGGVPVALVTASRNSGALLGAAGLSGAFDVVVDGDRAAELGLSGKPDPAMFLRAAAELGVDPARVAVVEDVAGVQAARAGGFGLVAGVARGGQRAELEAAGAHLVVQDVSQLDLGALRADPWTLVYEGFDPAHEGHREALTTLGNGYLGTRGAAPERAADGVHYPGTYLAGVYNRLLSSVHGRQMEDEHLVNAPNWLVLDLGAEDAQSWWSAGGLTVSGERRELDLRRGVLTRTAVLTDPAGRRLRLRQRRLVSMTRPHLAALETTVVPDGWSGILWVRSGIDAGVVNANVAEYAALADRHLRTTDAEETRPGTLLVEVETVQSQVRIATATRTSVNGATPDADVESDKELHSLVLHVPVTDGEPVTIDKVAAVYTSKDPAIASPRLAALGELAAAPRGFDGLLAGHVAAWERLWDRFGIDLTADTQTRLVLNLHVFHLLQTLSTHTAELDAGVPARGLHGEGYRGHVFWDELFVLPVLTTHLPQVSRGLLDYRWRRLDTARRAATQAGLPGAMFPWQSGSDGREETPDMLFNTRSGRWMPDNSHRQRHVGLAIAYNAWEYYQATGDLTWLARRGADLIIEVARLFTALATHDPSTDRFHISGVMGPDEYHDGYPDAPGQGLVDNAYTNVLAAWVCQRALDVLQAVAGHECDDLHARLGIAPEEPATWEHLSRRLTVPFLPEGLIAQFAGYDDLAELDWDHYRRTYGNIGRLDLILEAEGDATNRYKLAKQADVLMLIYLLGPDGLLTMLERLGYPTTRQALARTVDYYLARTAHGSTLSRVVHASVLARLDPARGWATFREALAADLDDTQGGTTQEGIHLGAMAGTIDILIRSFAGLHTQGPTVVLDPALPAGLPAMRFRVQHRGQRLHVILDETTLTVTAEPCAANPHIRLRVGEHESALPAGTTRRFCELPGVVVTGLSSSHEELWRCLAGAWTASSAIDTTPVPSRVVPTDARWLMWPQRSACPALEHPPVPGRETLSLLRPPRADRIRQRGRALGALHRREGGEGRPQAMGGGEQRTVPDQDVVEQGGIGGDRLPARHLGQVELGVREAQRPARSRGVDGDTHSKGPGATEVDLDRVAPSERRAQRALGRTHDQGDSLGLTSHALAGAQHERDAPPPIGVDPQPGSDKRVLPGTSRHPGDIGLALELPQHHVADRIQWPERPDDRIPGGHNRLRLRHVRRRIHRHLAGHVEQMGDQHVQGRAGGVVEHSPLGDVEVLGHVDLYLLDPVGVPLRAEQPVREAQRVDRLHRLLAEEMVDAEDLLLGEHRLHQRVQRLKVHQRPAVGFLEHHPGARRQAMASQPPGNHRIRRRGHGQKVHDQRLTAALGR</sequence>
<feature type="compositionally biased region" description="Basic residues" evidence="2">
    <location>
        <begin position="1457"/>
        <end position="1466"/>
    </location>
</feature>
<dbReference type="Pfam" id="PF00702">
    <property type="entry name" value="Hydrolase"/>
    <property type="match status" value="1"/>
</dbReference>
<dbReference type="Pfam" id="PF03636">
    <property type="entry name" value="Glyco_hydro_65N"/>
    <property type="match status" value="1"/>
</dbReference>
<dbReference type="GO" id="GO:0004553">
    <property type="term" value="F:hydrolase activity, hydrolyzing O-glycosyl compounds"/>
    <property type="evidence" value="ECO:0007669"/>
    <property type="project" value="TreeGrafter"/>
</dbReference>
<feature type="domain" description="Glycoside hydrolase family 65 N-terminal" evidence="5">
    <location>
        <begin position="272"/>
        <end position="524"/>
    </location>
</feature>
<keyword evidence="6" id="KW-0378">Hydrolase</keyword>
<dbReference type="SUPFAM" id="SSF74650">
    <property type="entry name" value="Galactose mutarotase-like"/>
    <property type="match status" value="1"/>
</dbReference>
<dbReference type="GO" id="GO:0005975">
    <property type="term" value="P:carbohydrate metabolic process"/>
    <property type="evidence" value="ECO:0007669"/>
    <property type="project" value="InterPro"/>
</dbReference>
<evidence type="ECO:0000313" key="6">
    <source>
        <dbReference type="EMBL" id="SSA47169.1"/>
    </source>
</evidence>
<dbReference type="PANTHER" id="PTHR11051">
    <property type="entry name" value="GLYCOSYL HYDROLASE-RELATED"/>
    <property type="match status" value="1"/>
</dbReference>
<dbReference type="Gene3D" id="3.40.50.1000">
    <property type="entry name" value="HAD superfamily/HAD-like"/>
    <property type="match status" value="1"/>
</dbReference>
<feature type="domain" description="Glycoside hydrolase family 65 central catalytic" evidence="3">
    <location>
        <begin position="580"/>
        <end position="975"/>
    </location>
</feature>
<dbReference type="InterPro" id="IPR011013">
    <property type="entry name" value="Gal_mutarotase_sf_dom"/>
</dbReference>
<dbReference type="InterPro" id="IPR006439">
    <property type="entry name" value="HAD-SF_hydro_IA"/>
</dbReference>
<evidence type="ECO:0000256" key="1">
    <source>
        <dbReference type="ARBA" id="ARBA00023295"/>
    </source>
</evidence>
<dbReference type="FunFam" id="1.50.10.10:FF:000053">
    <property type="entry name" value="Putative glycosyl hydrolase"/>
    <property type="match status" value="1"/>
</dbReference>
<reference evidence="6 7" key="1">
    <citation type="submission" date="2016-10" db="EMBL/GenBank/DDBJ databases">
        <authorList>
            <person name="Cai Z."/>
        </authorList>
    </citation>
    <scope>NUCLEOTIDE SEQUENCE [LARGE SCALE GENOMIC DNA]</scope>
    <source>
        <strain evidence="6 7">CGMCC 1.10826</strain>
    </source>
</reference>
<dbReference type="InterPro" id="IPR005194">
    <property type="entry name" value="Glyco_hydro_65_C"/>
</dbReference>
<dbReference type="Proteomes" id="UP000250222">
    <property type="component" value="Unassembled WGS sequence"/>
</dbReference>
<dbReference type="Gene3D" id="1.10.150.240">
    <property type="entry name" value="Putative phosphatase, domain 2"/>
    <property type="match status" value="1"/>
</dbReference>
<proteinExistence type="predicted"/>
<dbReference type="InterPro" id="IPR005195">
    <property type="entry name" value="Glyco_hydro_65_M"/>
</dbReference>
<dbReference type="SFLD" id="SFLDG01129">
    <property type="entry name" value="C1.5:_HAD__Beta-PGM__Phosphata"/>
    <property type="match status" value="1"/>
</dbReference>
<name>A0A2Y9AYH6_9MICO</name>
<feature type="region of interest" description="Disordered" evidence="2">
    <location>
        <begin position="1"/>
        <end position="21"/>
    </location>
</feature>
<evidence type="ECO:0000313" key="7">
    <source>
        <dbReference type="Proteomes" id="UP000250222"/>
    </source>
</evidence>
<feature type="compositionally biased region" description="Basic and acidic residues" evidence="2">
    <location>
        <begin position="1225"/>
        <end position="1247"/>
    </location>
</feature>
<dbReference type="GO" id="GO:0016757">
    <property type="term" value="F:glycosyltransferase activity"/>
    <property type="evidence" value="ECO:0007669"/>
    <property type="project" value="UniProtKB-ARBA"/>
</dbReference>
<organism evidence="6 7">
    <name type="scientific">Georgenia satyanarayanai</name>
    <dbReference type="NCBI Taxonomy" id="860221"/>
    <lineage>
        <taxon>Bacteria</taxon>
        <taxon>Bacillati</taxon>
        <taxon>Actinomycetota</taxon>
        <taxon>Actinomycetes</taxon>
        <taxon>Micrococcales</taxon>
        <taxon>Bogoriellaceae</taxon>
        <taxon>Georgenia</taxon>
    </lineage>
</organism>